<dbReference type="InterPro" id="IPR003173">
    <property type="entry name" value="PC4_C"/>
</dbReference>
<evidence type="ECO:0000256" key="3">
    <source>
        <dbReference type="ARBA" id="ARBA00023015"/>
    </source>
</evidence>
<gene>
    <name evidence="9" type="ORF">WOLCODRAFT_75576</name>
</gene>
<evidence type="ECO:0000256" key="5">
    <source>
        <dbReference type="ARBA" id="ARBA00023163"/>
    </source>
</evidence>
<feature type="domain" description="Transcriptional coactivator p15 (PC4) C-terminal" evidence="8">
    <location>
        <begin position="92"/>
        <end position="142"/>
    </location>
</feature>
<comment type="similarity">
    <text evidence="2">Belongs to the transcriptional coactivator PC4 family.</text>
</comment>
<accession>A0A2H3K3H4</accession>
<evidence type="ECO:0000256" key="7">
    <source>
        <dbReference type="SAM" id="MobiDB-lite"/>
    </source>
</evidence>
<organism evidence="9 10">
    <name type="scientific">Wolfiporia cocos (strain MD-104)</name>
    <name type="common">Brown rot fungus</name>
    <dbReference type="NCBI Taxonomy" id="742152"/>
    <lineage>
        <taxon>Eukaryota</taxon>
        <taxon>Fungi</taxon>
        <taxon>Dikarya</taxon>
        <taxon>Basidiomycota</taxon>
        <taxon>Agaricomycotina</taxon>
        <taxon>Agaricomycetes</taxon>
        <taxon>Polyporales</taxon>
        <taxon>Phaeolaceae</taxon>
        <taxon>Wolfiporia</taxon>
    </lineage>
</organism>
<dbReference type="InterPro" id="IPR009044">
    <property type="entry name" value="ssDNA-bd_transcriptional_reg"/>
</dbReference>
<keyword evidence="3" id="KW-0805">Transcription regulation</keyword>
<evidence type="ECO:0000313" key="10">
    <source>
        <dbReference type="Proteomes" id="UP000218811"/>
    </source>
</evidence>
<dbReference type="OrthoDB" id="2505440at2759"/>
<keyword evidence="6" id="KW-0539">Nucleus</keyword>
<comment type="subcellular location">
    <subcellularLocation>
        <location evidence="1">Nucleus</location>
    </subcellularLocation>
</comment>
<evidence type="ECO:0000256" key="4">
    <source>
        <dbReference type="ARBA" id="ARBA00023125"/>
    </source>
</evidence>
<evidence type="ECO:0000313" key="9">
    <source>
        <dbReference type="EMBL" id="PCH43594.1"/>
    </source>
</evidence>
<protein>
    <submittedName>
        <fullName evidence="9">PC4-domain-containing protein</fullName>
    </submittedName>
</protein>
<dbReference type="SUPFAM" id="SSF54447">
    <property type="entry name" value="ssDNA-binding transcriptional regulator domain"/>
    <property type="match status" value="1"/>
</dbReference>
<dbReference type="InterPro" id="IPR045125">
    <property type="entry name" value="Sub1/Tcp4-like"/>
</dbReference>
<keyword evidence="4" id="KW-0238">DNA-binding</keyword>
<dbReference type="OMA" id="VTINEFR"/>
<reference evidence="9 10" key="1">
    <citation type="journal article" date="2012" name="Science">
        <title>The Paleozoic origin of enzymatic lignin decomposition reconstructed from 31 fungal genomes.</title>
        <authorList>
            <person name="Floudas D."/>
            <person name="Binder M."/>
            <person name="Riley R."/>
            <person name="Barry K."/>
            <person name="Blanchette R.A."/>
            <person name="Henrissat B."/>
            <person name="Martinez A.T."/>
            <person name="Otillar R."/>
            <person name="Spatafora J.W."/>
            <person name="Yadav J.S."/>
            <person name="Aerts A."/>
            <person name="Benoit I."/>
            <person name="Boyd A."/>
            <person name="Carlson A."/>
            <person name="Copeland A."/>
            <person name="Coutinho P.M."/>
            <person name="de Vries R.P."/>
            <person name="Ferreira P."/>
            <person name="Findley K."/>
            <person name="Foster B."/>
            <person name="Gaskell J."/>
            <person name="Glotzer D."/>
            <person name="Gorecki P."/>
            <person name="Heitman J."/>
            <person name="Hesse C."/>
            <person name="Hori C."/>
            <person name="Igarashi K."/>
            <person name="Jurgens J.A."/>
            <person name="Kallen N."/>
            <person name="Kersten P."/>
            <person name="Kohler A."/>
            <person name="Kuees U."/>
            <person name="Kumar T.K.A."/>
            <person name="Kuo A."/>
            <person name="LaButti K."/>
            <person name="Larrondo L.F."/>
            <person name="Lindquist E."/>
            <person name="Ling A."/>
            <person name="Lombard V."/>
            <person name="Lucas S."/>
            <person name="Lundell T."/>
            <person name="Martin R."/>
            <person name="McLaughlin D.J."/>
            <person name="Morgenstern I."/>
            <person name="Morin E."/>
            <person name="Murat C."/>
            <person name="Nagy L.G."/>
            <person name="Nolan M."/>
            <person name="Ohm R.A."/>
            <person name="Patyshakuliyeva A."/>
            <person name="Rokas A."/>
            <person name="Ruiz-Duenas F.J."/>
            <person name="Sabat G."/>
            <person name="Salamov A."/>
            <person name="Samejima M."/>
            <person name="Schmutz J."/>
            <person name="Slot J.C."/>
            <person name="St John F."/>
            <person name="Stenlid J."/>
            <person name="Sun H."/>
            <person name="Sun S."/>
            <person name="Syed K."/>
            <person name="Tsang A."/>
            <person name="Wiebenga A."/>
            <person name="Young D."/>
            <person name="Pisabarro A."/>
            <person name="Eastwood D.C."/>
            <person name="Martin F."/>
            <person name="Cullen D."/>
            <person name="Grigoriev I.V."/>
            <person name="Hibbett D.S."/>
        </authorList>
    </citation>
    <scope>NUCLEOTIDE SEQUENCE [LARGE SCALE GENOMIC DNA]</scope>
    <source>
        <strain evidence="9 10">MD-104</strain>
    </source>
</reference>
<dbReference type="Proteomes" id="UP000218811">
    <property type="component" value="Unassembled WGS sequence"/>
</dbReference>
<dbReference type="GO" id="GO:0003677">
    <property type="term" value="F:DNA binding"/>
    <property type="evidence" value="ECO:0007669"/>
    <property type="project" value="UniProtKB-KW"/>
</dbReference>
<feature type="region of interest" description="Disordered" evidence="7">
    <location>
        <begin position="1"/>
        <end position="79"/>
    </location>
</feature>
<keyword evidence="5" id="KW-0804">Transcription</keyword>
<dbReference type="EMBL" id="KB468146">
    <property type="protein sequence ID" value="PCH43594.1"/>
    <property type="molecule type" value="Genomic_DNA"/>
</dbReference>
<dbReference type="GO" id="GO:0003713">
    <property type="term" value="F:transcription coactivator activity"/>
    <property type="evidence" value="ECO:0007669"/>
    <property type="project" value="InterPro"/>
</dbReference>
<dbReference type="GO" id="GO:0060261">
    <property type="term" value="P:positive regulation of transcription initiation by RNA polymerase II"/>
    <property type="evidence" value="ECO:0007669"/>
    <property type="project" value="InterPro"/>
</dbReference>
<evidence type="ECO:0000256" key="6">
    <source>
        <dbReference type="ARBA" id="ARBA00023242"/>
    </source>
</evidence>
<dbReference type="PANTHER" id="PTHR13215">
    <property type="entry name" value="RNA POLYMERASE II TRANSCRIPTIONAL COACTIVATOR"/>
    <property type="match status" value="1"/>
</dbReference>
<dbReference type="Gene3D" id="2.30.31.10">
    <property type="entry name" value="Transcriptional Coactivator Pc4, Chain A"/>
    <property type="match status" value="1"/>
</dbReference>
<evidence type="ECO:0000256" key="2">
    <source>
        <dbReference type="ARBA" id="ARBA00009001"/>
    </source>
</evidence>
<dbReference type="STRING" id="742152.A0A2H3K3H4"/>
<proteinExistence type="inferred from homology"/>
<dbReference type="Pfam" id="PF02229">
    <property type="entry name" value="PC4"/>
    <property type="match status" value="1"/>
</dbReference>
<name>A0A2H3K3H4_WOLCO</name>
<dbReference type="GO" id="GO:0005634">
    <property type="term" value="C:nucleus"/>
    <property type="evidence" value="ECO:0007669"/>
    <property type="project" value="UniProtKB-SubCell"/>
</dbReference>
<sequence length="155" mass="17574">MVKRKSAAAPRDEEDAQEYASDSIPEPPVKRKTAKTPTVRPRYDQEEEEEEDQPPRKRASKSTAKPTSSKLEESEDQGVYVKANDEGEKYIDLGKKRRATVRSFKGTVFLDIREYYGAEGDEKPGKKGISLSLEQWQSLKNASDAIDTLFKKMTK</sequence>
<evidence type="ECO:0000259" key="8">
    <source>
        <dbReference type="Pfam" id="PF02229"/>
    </source>
</evidence>
<keyword evidence="10" id="KW-1185">Reference proteome</keyword>
<dbReference type="AlphaFoldDB" id="A0A2H3K3H4"/>
<evidence type="ECO:0000256" key="1">
    <source>
        <dbReference type="ARBA" id="ARBA00004123"/>
    </source>
</evidence>